<dbReference type="Proteomes" id="UP000887561">
    <property type="component" value="Unplaced"/>
</dbReference>
<evidence type="ECO:0000313" key="2">
    <source>
        <dbReference type="WBParaSite" id="scaffold2415_cov149.g4826"/>
    </source>
</evidence>
<sequence>MYFSTYKSPESVPNSNILVLFIDANDPDTEEPLNVIFEESLKLAENGGNNIHWFRTNPSYKLPELVEGIPRSNHLSMIHLHYGRY</sequence>
<dbReference type="WBParaSite" id="scaffold2415_cov149.g4826">
    <property type="protein sequence ID" value="scaffold2415_cov149.g4826"/>
    <property type="gene ID" value="scaffold2415_cov149.g4826"/>
</dbReference>
<dbReference type="AlphaFoldDB" id="A0A915M1X0"/>
<reference evidence="2" key="1">
    <citation type="submission" date="2022-11" db="UniProtKB">
        <authorList>
            <consortium name="WormBaseParasite"/>
        </authorList>
    </citation>
    <scope>IDENTIFICATION</scope>
</reference>
<proteinExistence type="predicted"/>
<protein>
    <submittedName>
        <fullName evidence="2">Uncharacterized protein</fullName>
    </submittedName>
</protein>
<accession>A0A915M1X0</accession>
<keyword evidence="1" id="KW-1185">Reference proteome</keyword>
<organism evidence="1 2">
    <name type="scientific">Meloidogyne javanica</name>
    <name type="common">Root-knot nematode worm</name>
    <dbReference type="NCBI Taxonomy" id="6303"/>
    <lineage>
        <taxon>Eukaryota</taxon>
        <taxon>Metazoa</taxon>
        <taxon>Ecdysozoa</taxon>
        <taxon>Nematoda</taxon>
        <taxon>Chromadorea</taxon>
        <taxon>Rhabditida</taxon>
        <taxon>Tylenchina</taxon>
        <taxon>Tylenchomorpha</taxon>
        <taxon>Tylenchoidea</taxon>
        <taxon>Meloidogynidae</taxon>
        <taxon>Meloidogyninae</taxon>
        <taxon>Meloidogyne</taxon>
        <taxon>Meloidogyne incognita group</taxon>
    </lineage>
</organism>
<evidence type="ECO:0000313" key="1">
    <source>
        <dbReference type="Proteomes" id="UP000887561"/>
    </source>
</evidence>
<name>A0A915M1X0_MELJA</name>